<comment type="caution">
    <text evidence="2">The sequence shown here is derived from an EMBL/GenBank/DDBJ whole genome shotgun (WGS) entry which is preliminary data.</text>
</comment>
<evidence type="ECO:0000259" key="1">
    <source>
        <dbReference type="Pfam" id="PF12867"/>
    </source>
</evidence>
<name>A0A3D8LH27_9BACT</name>
<feature type="domain" description="DinB-like" evidence="1">
    <location>
        <begin position="30"/>
        <end position="151"/>
    </location>
</feature>
<dbReference type="InterPro" id="IPR034660">
    <property type="entry name" value="DinB/YfiT-like"/>
</dbReference>
<dbReference type="EMBL" id="QRGR01000003">
    <property type="protein sequence ID" value="RDV16740.1"/>
    <property type="molecule type" value="Genomic_DNA"/>
</dbReference>
<dbReference type="AlphaFoldDB" id="A0A3D8LH27"/>
<evidence type="ECO:0000313" key="3">
    <source>
        <dbReference type="Proteomes" id="UP000256708"/>
    </source>
</evidence>
<protein>
    <submittedName>
        <fullName evidence="2">DinB family protein</fullName>
    </submittedName>
</protein>
<dbReference type="Pfam" id="PF12867">
    <property type="entry name" value="DinB_2"/>
    <property type="match status" value="1"/>
</dbReference>
<accession>A0A3D8LH27</accession>
<dbReference type="Proteomes" id="UP000256708">
    <property type="component" value="Unassembled WGS sequence"/>
</dbReference>
<gene>
    <name evidence="2" type="ORF">DXT99_02860</name>
</gene>
<dbReference type="SUPFAM" id="SSF109854">
    <property type="entry name" value="DinB/YfiT-like putative metalloenzymes"/>
    <property type="match status" value="1"/>
</dbReference>
<proteinExistence type="predicted"/>
<dbReference type="InterPro" id="IPR024775">
    <property type="entry name" value="DinB-like"/>
</dbReference>
<dbReference type="Gene3D" id="1.20.120.450">
    <property type="entry name" value="dinb family like domain"/>
    <property type="match status" value="1"/>
</dbReference>
<sequence>MLTAMEQDKQLREQLVKLLRGGQAFKTRDEILQGISLEEAGKKAANLPYTIWQLLEHLRIAQWDILEFSRNPQHQSPEWPEGYWPQEKAPANEAALNKTLHAITTDLEEVINLIQDPANDLFEPFPHGNGQNLLREAMLVAEHNAYHLGQIVIIRRLLGEWE</sequence>
<evidence type="ECO:0000313" key="2">
    <source>
        <dbReference type="EMBL" id="RDV16740.1"/>
    </source>
</evidence>
<organism evidence="2 3">
    <name type="scientific">Pontibacter diazotrophicus</name>
    <dbReference type="NCBI Taxonomy" id="1400979"/>
    <lineage>
        <taxon>Bacteria</taxon>
        <taxon>Pseudomonadati</taxon>
        <taxon>Bacteroidota</taxon>
        <taxon>Cytophagia</taxon>
        <taxon>Cytophagales</taxon>
        <taxon>Hymenobacteraceae</taxon>
        <taxon>Pontibacter</taxon>
    </lineage>
</organism>
<dbReference type="OrthoDB" id="9798830at2"/>
<reference evidence="3" key="1">
    <citation type="submission" date="2018-08" db="EMBL/GenBank/DDBJ databases">
        <authorList>
            <person name="Liu Z.-W."/>
            <person name="Du Z.-J."/>
        </authorList>
    </citation>
    <scope>NUCLEOTIDE SEQUENCE [LARGE SCALE GENOMIC DNA]</scope>
    <source>
        <strain evidence="3">H4X</strain>
    </source>
</reference>
<keyword evidence="3" id="KW-1185">Reference proteome</keyword>